<gene>
    <name evidence="2" type="ORF">TNCT_738861</name>
</gene>
<dbReference type="AlphaFoldDB" id="A0A8X6KIN7"/>
<keyword evidence="3" id="KW-1185">Reference proteome</keyword>
<sequence>RTSESWARCGVYCVVCSPGLLRYVNDNREMIGCGLIIDQEEHLSGLRDLLATRICEFKDQLTKLEQLNDSRVPTAALAPKPKKLRKTKRATGSPRGRQGKSNVRSSRSPHPLPLFPKEKLQLWKKRFDDGSEIQITQKDATSTAVPGVSEAADKATILLI</sequence>
<feature type="non-terminal residue" evidence="2">
    <location>
        <position position="1"/>
    </location>
</feature>
<dbReference type="Proteomes" id="UP000887116">
    <property type="component" value="Unassembled WGS sequence"/>
</dbReference>
<evidence type="ECO:0000256" key="1">
    <source>
        <dbReference type="SAM" id="MobiDB-lite"/>
    </source>
</evidence>
<feature type="compositionally biased region" description="Basic residues" evidence="1">
    <location>
        <begin position="80"/>
        <end position="89"/>
    </location>
</feature>
<proteinExistence type="predicted"/>
<feature type="region of interest" description="Disordered" evidence="1">
    <location>
        <begin position="70"/>
        <end position="114"/>
    </location>
</feature>
<evidence type="ECO:0000313" key="2">
    <source>
        <dbReference type="EMBL" id="GFQ75094.1"/>
    </source>
</evidence>
<evidence type="ECO:0000313" key="3">
    <source>
        <dbReference type="Proteomes" id="UP000887116"/>
    </source>
</evidence>
<comment type="caution">
    <text evidence="2">The sequence shown here is derived from an EMBL/GenBank/DDBJ whole genome shotgun (WGS) entry which is preliminary data.</text>
</comment>
<organism evidence="2 3">
    <name type="scientific">Trichonephila clavata</name>
    <name type="common">Joro spider</name>
    <name type="synonym">Nephila clavata</name>
    <dbReference type="NCBI Taxonomy" id="2740835"/>
    <lineage>
        <taxon>Eukaryota</taxon>
        <taxon>Metazoa</taxon>
        <taxon>Ecdysozoa</taxon>
        <taxon>Arthropoda</taxon>
        <taxon>Chelicerata</taxon>
        <taxon>Arachnida</taxon>
        <taxon>Araneae</taxon>
        <taxon>Araneomorphae</taxon>
        <taxon>Entelegynae</taxon>
        <taxon>Araneoidea</taxon>
        <taxon>Nephilidae</taxon>
        <taxon>Trichonephila</taxon>
    </lineage>
</organism>
<dbReference type="EMBL" id="BMAO01031450">
    <property type="protein sequence ID" value="GFQ75094.1"/>
    <property type="molecule type" value="Genomic_DNA"/>
</dbReference>
<feature type="compositionally biased region" description="Polar residues" evidence="1">
    <location>
        <begin position="99"/>
        <end position="108"/>
    </location>
</feature>
<name>A0A8X6KIN7_TRICU</name>
<reference evidence="2" key="1">
    <citation type="submission" date="2020-07" db="EMBL/GenBank/DDBJ databases">
        <title>Multicomponent nature underlies the extraordinary mechanical properties of spider dragline silk.</title>
        <authorList>
            <person name="Kono N."/>
            <person name="Nakamura H."/>
            <person name="Mori M."/>
            <person name="Yoshida Y."/>
            <person name="Ohtoshi R."/>
            <person name="Malay A.D."/>
            <person name="Moran D.A.P."/>
            <person name="Tomita M."/>
            <person name="Numata K."/>
            <person name="Arakawa K."/>
        </authorList>
    </citation>
    <scope>NUCLEOTIDE SEQUENCE</scope>
</reference>
<accession>A0A8X6KIN7</accession>
<protein>
    <submittedName>
        <fullName evidence="2">Uncharacterized protein</fullName>
    </submittedName>
</protein>